<keyword evidence="3" id="KW-1185">Reference proteome</keyword>
<organism evidence="2 3">
    <name type="scientific">Echinicola strongylocentroti</name>
    <dbReference type="NCBI Taxonomy" id="1795355"/>
    <lineage>
        <taxon>Bacteria</taxon>
        <taxon>Pseudomonadati</taxon>
        <taxon>Bacteroidota</taxon>
        <taxon>Cytophagia</taxon>
        <taxon>Cytophagales</taxon>
        <taxon>Cyclobacteriaceae</taxon>
        <taxon>Echinicola</taxon>
    </lineage>
</organism>
<dbReference type="KEGG" id="est:DN752_13265"/>
<gene>
    <name evidence="2" type="ORF">DN752_13265</name>
</gene>
<evidence type="ECO:0000313" key="3">
    <source>
        <dbReference type="Proteomes" id="UP000248688"/>
    </source>
</evidence>
<dbReference type="AlphaFoldDB" id="A0A2Z4IJ74"/>
<keyword evidence="1" id="KW-0472">Membrane</keyword>
<protein>
    <submittedName>
        <fullName evidence="2">Uncharacterized protein</fullName>
    </submittedName>
</protein>
<dbReference type="Proteomes" id="UP000248688">
    <property type="component" value="Chromosome"/>
</dbReference>
<accession>A0A2Z4IJ74</accession>
<evidence type="ECO:0000313" key="2">
    <source>
        <dbReference type="EMBL" id="AWW31014.1"/>
    </source>
</evidence>
<feature type="transmembrane region" description="Helical" evidence="1">
    <location>
        <begin position="35"/>
        <end position="59"/>
    </location>
</feature>
<evidence type="ECO:0000256" key="1">
    <source>
        <dbReference type="SAM" id="Phobius"/>
    </source>
</evidence>
<reference evidence="2 3" key="1">
    <citation type="submission" date="2018-06" db="EMBL/GenBank/DDBJ databases">
        <title>Echinicola strongylocentroti sp. nov., isolated from a sea urchin Strongylocentrotus intermedius.</title>
        <authorList>
            <person name="Bae S.S."/>
        </authorList>
    </citation>
    <scope>NUCLEOTIDE SEQUENCE [LARGE SCALE GENOMIC DNA]</scope>
    <source>
        <strain evidence="2 3">MEBiC08714</strain>
    </source>
</reference>
<name>A0A2Z4IJ74_9BACT</name>
<proteinExistence type="predicted"/>
<sequence length="60" mass="6851">MLRFGKTQKIEDISDRGLQEKQTYHLERIDKNVKFISDVLLAVVLIGGASLICMFLGLVW</sequence>
<keyword evidence="1" id="KW-0812">Transmembrane</keyword>
<dbReference type="EMBL" id="CP030041">
    <property type="protein sequence ID" value="AWW31014.1"/>
    <property type="molecule type" value="Genomic_DNA"/>
</dbReference>
<keyword evidence="1" id="KW-1133">Transmembrane helix</keyword>